<dbReference type="Proteomes" id="UP000238191">
    <property type="component" value="Unassembled WGS sequence"/>
</dbReference>
<dbReference type="EMBL" id="MDEI01000009">
    <property type="protein sequence ID" value="PPU68106.1"/>
    <property type="molecule type" value="Genomic_DNA"/>
</dbReference>
<dbReference type="InterPro" id="IPR052158">
    <property type="entry name" value="INH-QAR"/>
</dbReference>
<dbReference type="AlphaFoldDB" id="A0A2S7D2P1"/>
<dbReference type="RefSeq" id="WP_046963818.1">
    <property type="nucleotide sequence ID" value="NZ_MDEI01000009.1"/>
</dbReference>
<dbReference type="PANTHER" id="PTHR43130:SF11">
    <property type="entry name" value="TRANSCRIPTIONAL REGULATORY PROTEIN"/>
    <property type="match status" value="1"/>
</dbReference>
<dbReference type="InterPro" id="IPR018060">
    <property type="entry name" value="HTH_AraC"/>
</dbReference>
<comment type="caution">
    <text evidence="5">The sequence shown here is derived from an EMBL/GenBank/DDBJ whole genome shotgun (WGS) entry which is preliminary data.</text>
</comment>
<proteinExistence type="predicted"/>
<sequence length="330" mass="35589">MRARQGIEVGVVLYADAQQAAVLGLTDLFAVANRLADAGGIAEGAAIRVTHWQQATPTAVPSRVFESDTHAGARLCALILPPSLGDAPDQERNASLIDWLRVRHAQGAMLCSVCAGAFLLAGTGVMDGRRMTTHWLHAAALQQRFPAVQVDSDEMLIDAGDVVSAGGVMSWTDLGLRLVDRLLGPAIMLETARVLLVDPPGRQQRYYSVFSPRLTHGDAAILRVQHWLQETGAQEVALRSLAAQAGLEARTFLRRFQKATGMTSTEYGQRLRVGRARTLLEATAMTIDAIAWEVGYQDAAAFRKVFKRILGLSPSDYRQRFAGASGAGVS</sequence>
<dbReference type="GO" id="GO:0003700">
    <property type="term" value="F:DNA-binding transcription factor activity"/>
    <property type="evidence" value="ECO:0007669"/>
    <property type="project" value="InterPro"/>
</dbReference>
<dbReference type="Gene3D" id="1.10.10.60">
    <property type="entry name" value="Homeodomain-like"/>
    <property type="match status" value="2"/>
</dbReference>
<dbReference type="InterPro" id="IPR002818">
    <property type="entry name" value="DJ-1/PfpI"/>
</dbReference>
<keyword evidence="6" id="KW-1185">Reference proteome</keyword>
<reference evidence="6" key="1">
    <citation type="submission" date="2016-08" db="EMBL/GenBank/DDBJ databases">
        <authorList>
            <person name="Merda D."/>
            <person name="Briand M."/>
            <person name="Taghouti G."/>
            <person name="Carrere S."/>
            <person name="Gouzy J."/>
            <person name="Portier P."/>
            <person name="Jacques M.-A."/>
            <person name="Fischer-Le Saux M."/>
        </authorList>
    </citation>
    <scope>NUCLEOTIDE SEQUENCE [LARGE SCALE GENOMIC DNA]</scope>
    <source>
        <strain evidence="6">CFBP4643</strain>
    </source>
</reference>
<dbReference type="Pfam" id="PF12833">
    <property type="entry name" value="HTH_18"/>
    <property type="match status" value="1"/>
</dbReference>
<evidence type="ECO:0000313" key="5">
    <source>
        <dbReference type="EMBL" id="PPU68106.1"/>
    </source>
</evidence>
<evidence type="ECO:0000256" key="1">
    <source>
        <dbReference type="ARBA" id="ARBA00023015"/>
    </source>
</evidence>
<dbReference type="SUPFAM" id="SSF46689">
    <property type="entry name" value="Homeodomain-like"/>
    <property type="match status" value="2"/>
</dbReference>
<gene>
    <name evidence="5" type="ORF">XpiCFBP4643_12295</name>
</gene>
<organism evidence="5 6">
    <name type="scientific">Xanthomonas pisi</name>
    <dbReference type="NCBI Taxonomy" id="56457"/>
    <lineage>
        <taxon>Bacteria</taxon>
        <taxon>Pseudomonadati</taxon>
        <taxon>Pseudomonadota</taxon>
        <taxon>Gammaproteobacteria</taxon>
        <taxon>Lysobacterales</taxon>
        <taxon>Lysobacteraceae</taxon>
        <taxon>Xanthomonas</taxon>
    </lineage>
</organism>
<dbReference type="Pfam" id="PF01965">
    <property type="entry name" value="DJ-1_PfpI"/>
    <property type="match status" value="1"/>
</dbReference>
<evidence type="ECO:0000313" key="6">
    <source>
        <dbReference type="Proteomes" id="UP000238191"/>
    </source>
</evidence>
<keyword evidence="3" id="KW-0804">Transcription</keyword>
<dbReference type="PANTHER" id="PTHR43130">
    <property type="entry name" value="ARAC-FAMILY TRANSCRIPTIONAL REGULATOR"/>
    <property type="match status" value="1"/>
</dbReference>
<dbReference type="InterPro" id="IPR018062">
    <property type="entry name" value="HTH_AraC-typ_CS"/>
</dbReference>
<dbReference type="InterPro" id="IPR009057">
    <property type="entry name" value="Homeodomain-like_sf"/>
</dbReference>
<dbReference type="Gene3D" id="3.40.50.880">
    <property type="match status" value="1"/>
</dbReference>
<dbReference type="SMART" id="SM00342">
    <property type="entry name" value="HTH_ARAC"/>
    <property type="match status" value="1"/>
</dbReference>
<dbReference type="CDD" id="cd03138">
    <property type="entry name" value="GATase1_AraC_2"/>
    <property type="match status" value="1"/>
</dbReference>
<evidence type="ECO:0000256" key="2">
    <source>
        <dbReference type="ARBA" id="ARBA00023125"/>
    </source>
</evidence>
<name>A0A2S7D2P1_9XANT</name>
<feature type="domain" description="HTH araC/xylS-type" evidence="4">
    <location>
        <begin position="222"/>
        <end position="320"/>
    </location>
</feature>
<dbReference type="GO" id="GO:0043565">
    <property type="term" value="F:sequence-specific DNA binding"/>
    <property type="evidence" value="ECO:0007669"/>
    <property type="project" value="InterPro"/>
</dbReference>
<dbReference type="SUPFAM" id="SSF52317">
    <property type="entry name" value="Class I glutamine amidotransferase-like"/>
    <property type="match status" value="1"/>
</dbReference>
<keyword evidence="1" id="KW-0805">Transcription regulation</keyword>
<evidence type="ECO:0000256" key="3">
    <source>
        <dbReference type="ARBA" id="ARBA00023163"/>
    </source>
</evidence>
<keyword evidence="2" id="KW-0238">DNA-binding</keyword>
<protein>
    <submittedName>
        <fullName evidence="5">GlxA family transcriptional regulator</fullName>
    </submittedName>
</protein>
<dbReference type="PROSITE" id="PS00041">
    <property type="entry name" value="HTH_ARAC_FAMILY_1"/>
    <property type="match status" value="1"/>
</dbReference>
<dbReference type="PROSITE" id="PS01124">
    <property type="entry name" value="HTH_ARAC_FAMILY_2"/>
    <property type="match status" value="1"/>
</dbReference>
<dbReference type="OrthoDB" id="9803764at2"/>
<evidence type="ECO:0000259" key="4">
    <source>
        <dbReference type="PROSITE" id="PS01124"/>
    </source>
</evidence>
<dbReference type="InterPro" id="IPR029062">
    <property type="entry name" value="Class_I_gatase-like"/>
</dbReference>
<dbReference type="PRINTS" id="PR00032">
    <property type="entry name" value="HTHARAC"/>
</dbReference>
<accession>A0A2S7D2P1</accession>
<dbReference type="InterPro" id="IPR020449">
    <property type="entry name" value="Tscrpt_reg_AraC-type_HTH"/>
</dbReference>